<gene>
    <name evidence="5" type="primary">LOC120279328</name>
</gene>
<feature type="domain" description="FANCL UBC-like" evidence="2">
    <location>
        <begin position="8"/>
        <end position="96"/>
    </location>
</feature>
<dbReference type="InterPro" id="IPR016135">
    <property type="entry name" value="UBQ-conjugating_enzyme/RWD"/>
</dbReference>
<dbReference type="Gene3D" id="3.30.40.10">
    <property type="entry name" value="Zinc/RING finger domain, C3HC4 (zinc finger)"/>
    <property type="match status" value="1"/>
</dbReference>
<dbReference type="SUPFAM" id="SSF57850">
    <property type="entry name" value="RING/U-box"/>
    <property type="match status" value="1"/>
</dbReference>
<dbReference type="CDD" id="cd23831">
    <property type="entry name" value="DRWD-N_FANCL"/>
    <property type="match status" value="1"/>
</dbReference>
<dbReference type="PANTHER" id="PTHR13206">
    <property type="entry name" value="UBIQUITIN LIGASE PROTEIN PHF9 FANCONI ANEMIA GROUP L PROTEIN"/>
    <property type="match status" value="1"/>
</dbReference>
<dbReference type="SMART" id="SM01197">
    <property type="entry name" value="FANCL_C"/>
    <property type="match status" value="1"/>
</dbReference>
<dbReference type="InterPro" id="IPR026848">
    <property type="entry name" value="Fancl"/>
</dbReference>
<dbReference type="InterPro" id="IPR043003">
    <property type="entry name" value="FANCL_d3_sf"/>
</dbReference>
<dbReference type="Proteomes" id="UP001515500">
    <property type="component" value="Chromosome 2"/>
</dbReference>
<dbReference type="InterPro" id="IPR026850">
    <property type="entry name" value="FANCL_C"/>
</dbReference>
<evidence type="ECO:0000259" key="2">
    <source>
        <dbReference type="Pfam" id="PF18890"/>
    </source>
</evidence>
<dbReference type="InterPro" id="IPR013083">
    <property type="entry name" value="Znf_RING/FYVE/PHD"/>
</dbReference>
<evidence type="ECO:0000259" key="3">
    <source>
        <dbReference type="Pfam" id="PF18891"/>
    </source>
</evidence>
<protein>
    <submittedName>
        <fullName evidence="5">E3 ubiquitin-protein ligase FANCL</fullName>
    </submittedName>
</protein>
<name>A0AB40CQ21_DIOCR</name>
<dbReference type="Gene3D" id="3.10.110.20">
    <property type="entry name" value="RWD domain-like"/>
    <property type="match status" value="1"/>
</dbReference>
<evidence type="ECO:0000313" key="5">
    <source>
        <dbReference type="RefSeq" id="XP_039142185.1"/>
    </source>
</evidence>
<evidence type="ECO:0000313" key="4">
    <source>
        <dbReference type="Proteomes" id="UP001515500"/>
    </source>
</evidence>
<dbReference type="GO" id="GO:0043240">
    <property type="term" value="C:Fanconi anaemia nuclear complex"/>
    <property type="evidence" value="ECO:0007669"/>
    <property type="project" value="InterPro"/>
</dbReference>
<dbReference type="GeneID" id="120279328"/>
<sequence>MESNPNPSFYRSIFSEVEEIGWQFLLRSSPDLSSLVFNLQDEKGRSHALEITIPRDYPLSSPSISSDVPYMCELQWSENSKLRDVVRQFTEHLQKLQEFWSTMDEIDKTLCVLHPKQPSLAMSHRQISIGNECSLLMYINACKPKSLPECRWFGPDSSVEIISRKWKRNCGKWNTNKPFHENLETLLEIELPRKISVSVSKDDEQLDCGICYAHCLPVDDELGDYSGGKPDYTCENASCSKAFHVICLRDWLRSISTTRQSFDVLFGNCPYCSDPVAVKLKIGKRSSVIQQS</sequence>
<feature type="domain" description="FANCL C-terminal" evidence="1">
    <location>
        <begin position="204"/>
        <end position="279"/>
    </location>
</feature>
<dbReference type="GO" id="GO:0036297">
    <property type="term" value="P:interstrand cross-link repair"/>
    <property type="evidence" value="ECO:0007669"/>
    <property type="project" value="InterPro"/>
</dbReference>
<dbReference type="Pfam" id="PF18891">
    <property type="entry name" value="FANCL_d3"/>
    <property type="match status" value="1"/>
</dbReference>
<organism evidence="4 5">
    <name type="scientific">Dioscorea cayennensis subsp. rotundata</name>
    <name type="common">White Guinea yam</name>
    <name type="synonym">Dioscorea rotundata</name>
    <dbReference type="NCBI Taxonomy" id="55577"/>
    <lineage>
        <taxon>Eukaryota</taxon>
        <taxon>Viridiplantae</taxon>
        <taxon>Streptophyta</taxon>
        <taxon>Embryophyta</taxon>
        <taxon>Tracheophyta</taxon>
        <taxon>Spermatophyta</taxon>
        <taxon>Magnoliopsida</taxon>
        <taxon>Liliopsida</taxon>
        <taxon>Dioscoreales</taxon>
        <taxon>Dioscoreaceae</taxon>
        <taxon>Dioscorea</taxon>
    </lineage>
</organism>
<dbReference type="InterPro" id="IPR043898">
    <property type="entry name" value="FANCL_d2"/>
</dbReference>
<evidence type="ECO:0000259" key="1">
    <source>
        <dbReference type="Pfam" id="PF11793"/>
    </source>
</evidence>
<feature type="domain" description="FANCL UBC-like" evidence="3">
    <location>
        <begin position="98"/>
        <end position="193"/>
    </location>
</feature>
<dbReference type="GO" id="GO:0061630">
    <property type="term" value="F:ubiquitin protein ligase activity"/>
    <property type="evidence" value="ECO:0007669"/>
    <property type="project" value="TreeGrafter"/>
</dbReference>
<dbReference type="AlphaFoldDB" id="A0AB40CQ21"/>
<dbReference type="RefSeq" id="XP_039142185.1">
    <property type="nucleotide sequence ID" value="XM_039286251.1"/>
</dbReference>
<dbReference type="Pfam" id="PF18890">
    <property type="entry name" value="FANCL_d2"/>
    <property type="match status" value="1"/>
</dbReference>
<dbReference type="GO" id="GO:0010705">
    <property type="term" value="P:meiotic DNA double-strand break processing involved in reciprocal meiotic recombination"/>
    <property type="evidence" value="ECO:0007669"/>
    <property type="project" value="EnsemblPlants"/>
</dbReference>
<dbReference type="CDD" id="cd23832">
    <property type="entry name" value="DRWD-C_FANCL"/>
    <property type="match status" value="1"/>
</dbReference>
<dbReference type="Pfam" id="PF11793">
    <property type="entry name" value="FANCL_C"/>
    <property type="match status" value="1"/>
</dbReference>
<proteinExistence type="predicted"/>
<dbReference type="PANTHER" id="PTHR13206:SF0">
    <property type="entry name" value="E3 UBIQUITIN-PROTEIN LIGASE FANCL"/>
    <property type="match status" value="1"/>
</dbReference>
<dbReference type="InterPro" id="IPR044037">
    <property type="entry name" value="FANCL_d3"/>
</dbReference>
<keyword evidence="4" id="KW-1185">Reference proteome</keyword>
<accession>A0AB40CQ21</accession>
<dbReference type="Gene3D" id="3.10.110.10">
    <property type="entry name" value="Ubiquitin Conjugating Enzyme"/>
    <property type="match status" value="1"/>
</dbReference>
<reference evidence="5" key="1">
    <citation type="submission" date="2025-08" db="UniProtKB">
        <authorList>
            <consortium name="RefSeq"/>
        </authorList>
    </citation>
    <scope>IDENTIFICATION</scope>
</reference>
<dbReference type="CDD" id="cd16490">
    <property type="entry name" value="RING-CH-C4HC3_FANCL"/>
    <property type="match status" value="1"/>
</dbReference>
<dbReference type="GO" id="GO:0006513">
    <property type="term" value="P:protein monoubiquitination"/>
    <property type="evidence" value="ECO:0007669"/>
    <property type="project" value="TreeGrafter"/>
</dbReference>